<evidence type="ECO:0000313" key="1">
    <source>
        <dbReference type="EMBL" id="PIN20750.1"/>
    </source>
</evidence>
<evidence type="ECO:0008006" key="3">
    <source>
        <dbReference type="Google" id="ProtNLM"/>
    </source>
</evidence>
<dbReference type="STRING" id="429701.A0A2G9HTX3"/>
<dbReference type="PANTHER" id="PTHR47266">
    <property type="entry name" value="ENDONUCLEASE-RELATED"/>
    <property type="match status" value="1"/>
</dbReference>
<dbReference type="InterPro" id="IPR012337">
    <property type="entry name" value="RNaseH-like_sf"/>
</dbReference>
<protein>
    <recommendedName>
        <fullName evidence="3">DNA-directed DNA polymerase</fullName>
    </recommendedName>
</protein>
<sequence>MLTCEIIPFYLSTQQKKKFLFDIRRYFWDEPFLFKQCSDNILRHCVLEVEMNAILEQYAHSFVANCDRCQRTGNISQRHEMPLNTILEVELFDVWGIDFMSPFVPSFGNMYILVVVDYVSKILEKTVSSTRKDWSKRLDEALWAYRTAFKTPIGMSPYSLGFGKASYENAKIYKEKTKGWHDKKIVERRFESGYYVLLFNSRLKLFPGKLKSRWPGPFRITEVFPHGAVELENKNSQNRFKVNARRIKHYWGGVVDRQHASITLNDIN</sequence>
<evidence type="ECO:0000313" key="2">
    <source>
        <dbReference type="Proteomes" id="UP000231279"/>
    </source>
</evidence>
<keyword evidence="2" id="KW-1185">Reference proteome</keyword>
<accession>A0A2G9HTX3</accession>
<comment type="caution">
    <text evidence="1">The sequence shown here is derived from an EMBL/GenBank/DDBJ whole genome shotgun (WGS) entry which is preliminary data.</text>
</comment>
<dbReference type="InterPro" id="IPR052160">
    <property type="entry name" value="Gypsy_RT_Integrase-like"/>
</dbReference>
<dbReference type="AlphaFoldDB" id="A0A2G9HTX3"/>
<dbReference type="GO" id="GO:0003676">
    <property type="term" value="F:nucleic acid binding"/>
    <property type="evidence" value="ECO:0007669"/>
    <property type="project" value="InterPro"/>
</dbReference>
<dbReference type="Proteomes" id="UP000231279">
    <property type="component" value="Unassembled WGS sequence"/>
</dbReference>
<proteinExistence type="predicted"/>
<name>A0A2G9HTX3_9LAMI</name>
<reference evidence="2" key="1">
    <citation type="journal article" date="2018" name="Gigascience">
        <title>Genome assembly of the Pink Ipe (Handroanthus impetiginosus, Bignoniaceae), a highly valued, ecologically keystone Neotropical timber forest tree.</title>
        <authorList>
            <person name="Silva-Junior O.B."/>
            <person name="Grattapaglia D."/>
            <person name="Novaes E."/>
            <person name="Collevatti R.G."/>
        </authorList>
    </citation>
    <scope>NUCLEOTIDE SEQUENCE [LARGE SCALE GENOMIC DNA]</scope>
    <source>
        <strain evidence="2">cv. UFG-1</strain>
    </source>
</reference>
<dbReference type="SUPFAM" id="SSF53098">
    <property type="entry name" value="Ribonuclease H-like"/>
    <property type="match status" value="1"/>
</dbReference>
<gene>
    <name evidence="1" type="ORF">CDL12_06557</name>
</gene>
<dbReference type="InterPro" id="IPR036397">
    <property type="entry name" value="RNaseH_sf"/>
</dbReference>
<dbReference type="EMBL" id="NKXS01001056">
    <property type="protein sequence ID" value="PIN20750.1"/>
    <property type="molecule type" value="Genomic_DNA"/>
</dbReference>
<dbReference type="Gene3D" id="3.30.420.10">
    <property type="entry name" value="Ribonuclease H-like superfamily/Ribonuclease H"/>
    <property type="match status" value="2"/>
</dbReference>
<dbReference type="OrthoDB" id="1700743at2759"/>
<organism evidence="1 2">
    <name type="scientific">Handroanthus impetiginosus</name>
    <dbReference type="NCBI Taxonomy" id="429701"/>
    <lineage>
        <taxon>Eukaryota</taxon>
        <taxon>Viridiplantae</taxon>
        <taxon>Streptophyta</taxon>
        <taxon>Embryophyta</taxon>
        <taxon>Tracheophyta</taxon>
        <taxon>Spermatophyta</taxon>
        <taxon>Magnoliopsida</taxon>
        <taxon>eudicotyledons</taxon>
        <taxon>Gunneridae</taxon>
        <taxon>Pentapetalae</taxon>
        <taxon>asterids</taxon>
        <taxon>lamiids</taxon>
        <taxon>Lamiales</taxon>
        <taxon>Bignoniaceae</taxon>
        <taxon>Crescentiina</taxon>
        <taxon>Tabebuia alliance</taxon>
        <taxon>Handroanthus</taxon>
    </lineage>
</organism>